<dbReference type="InterPro" id="IPR017927">
    <property type="entry name" value="FAD-bd_FR_type"/>
</dbReference>
<protein>
    <recommendedName>
        <fullName evidence="4">NADPH--hemoprotein reductase</fullName>
        <ecNumber evidence="4">1.6.2.4</ecNumber>
    </recommendedName>
</protein>
<evidence type="ECO:0000259" key="6">
    <source>
        <dbReference type="PROSITE" id="PS50902"/>
    </source>
</evidence>
<dbReference type="RefSeq" id="WP_306851869.1">
    <property type="nucleotide sequence ID" value="NZ_JAUSSK010000005.1"/>
</dbReference>
<gene>
    <name evidence="8" type="ORF">J2T07_003616</name>
</gene>
<dbReference type="Pfam" id="PF00175">
    <property type="entry name" value="NAD_binding_1"/>
    <property type="match status" value="1"/>
</dbReference>
<dbReference type="PROSITE" id="PS51384">
    <property type="entry name" value="FAD_FR"/>
    <property type="match status" value="1"/>
</dbReference>
<dbReference type="SUPFAM" id="SSF52218">
    <property type="entry name" value="Flavoproteins"/>
    <property type="match status" value="1"/>
</dbReference>
<dbReference type="InterPro" id="IPR001094">
    <property type="entry name" value="Flavdoxin-like"/>
</dbReference>
<reference evidence="8 9" key="1">
    <citation type="submission" date="2023-07" db="EMBL/GenBank/DDBJ databases">
        <title>Sorghum-associated microbial communities from plants grown in Nebraska, USA.</title>
        <authorList>
            <person name="Schachtman D."/>
        </authorList>
    </citation>
    <scope>NUCLEOTIDE SEQUENCE [LARGE SCALE GENOMIC DNA]</scope>
    <source>
        <strain evidence="8 9">CC60</strain>
    </source>
</reference>
<dbReference type="InterPro" id="IPR039261">
    <property type="entry name" value="FNR_nucleotide-bd"/>
</dbReference>
<feature type="transmembrane region" description="Helical" evidence="5">
    <location>
        <begin position="34"/>
        <end position="56"/>
    </location>
</feature>
<dbReference type="PANTHER" id="PTHR19384">
    <property type="entry name" value="NITRIC OXIDE SYNTHASE-RELATED"/>
    <property type="match status" value="1"/>
</dbReference>
<dbReference type="GO" id="GO:0004783">
    <property type="term" value="F:sulfite reductase (NADPH) activity"/>
    <property type="evidence" value="ECO:0007669"/>
    <property type="project" value="UniProtKB-EC"/>
</dbReference>
<organism evidence="8 9">
    <name type="scientific">Luteibacter jiangsuensis</name>
    <dbReference type="NCBI Taxonomy" id="637577"/>
    <lineage>
        <taxon>Bacteria</taxon>
        <taxon>Pseudomonadati</taxon>
        <taxon>Pseudomonadota</taxon>
        <taxon>Gammaproteobacteria</taxon>
        <taxon>Lysobacterales</taxon>
        <taxon>Rhodanobacteraceae</taxon>
        <taxon>Luteibacter</taxon>
    </lineage>
</organism>
<keyword evidence="5" id="KW-0812">Transmembrane</keyword>
<proteinExistence type="predicted"/>
<keyword evidence="3" id="KW-0249">Electron transport</keyword>
<keyword evidence="9" id="KW-1185">Reference proteome</keyword>
<evidence type="ECO:0000256" key="3">
    <source>
        <dbReference type="ARBA" id="ARBA00022982"/>
    </source>
</evidence>
<dbReference type="PRINTS" id="PR00371">
    <property type="entry name" value="FPNCR"/>
</dbReference>
<dbReference type="EMBL" id="JAUSSK010000005">
    <property type="protein sequence ID" value="MDQ0011406.1"/>
    <property type="molecule type" value="Genomic_DNA"/>
</dbReference>
<dbReference type="InterPro" id="IPR001709">
    <property type="entry name" value="Flavoprot_Pyr_Nucl_cyt_Rdtase"/>
</dbReference>
<dbReference type="PANTHER" id="PTHR19384:SF17">
    <property type="entry name" value="NADPH--CYTOCHROME P450 REDUCTASE"/>
    <property type="match status" value="1"/>
</dbReference>
<dbReference type="Gene3D" id="3.40.50.360">
    <property type="match status" value="1"/>
</dbReference>
<feature type="domain" description="FAD-binding FR-type" evidence="7">
    <location>
        <begin position="222"/>
        <end position="339"/>
    </location>
</feature>
<dbReference type="Proteomes" id="UP001237737">
    <property type="component" value="Unassembled WGS sequence"/>
</dbReference>
<dbReference type="CDD" id="cd06200">
    <property type="entry name" value="SiR_like1"/>
    <property type="match status" value="1"/>
</dbReference>
<dbReference type="EC" id="1.6.2.4" evidence="4"/>
<keyword evidence="2" id="KW-0288">FMN</keyword>
<dbReference type="SUPFAM" id="SSF52343">
    <property type="entry name" value="Ferredoxin reductase-like, C-terminal NADP-linked domain"/>
    <property type="match status" value="1"/>
</dbReference>
<keyword evidence="8" id="KW-0560">Oxidoreductase</keyword>
<name>A0ABT9T3Z9_9GAMM</name>
<dbReference type="PRINTS" id="PR00369">
    <property type="entry name" value="FLAVODOXIN"/>
</dbReference>
<dbReference type="InterPro" id="IPR017938">
    <property type="entry name" value="Riboflavin_synthase-like_b-brl"/>
</dbReference>
<evidence type="ECO:0000259" key="7">
    <source>
        <dbReference type="PROSITE" id="PS51384"/>
    </source>
</evidence>
<feature type="domain" description="Flavodoxin-like" evidence="6">
    <location>
        <begin position="71"/>
        <end position="208"/>
    </location>
</feature>
<evidence type="ECO:0000256" key="1">
    <source>
        <dbReference type="ARBA" id="ARBA00022630"/>
    </source>
</evidence>
<evidence type="ECO:0000313" key="9">
    <source>
        <dbReference type="Proteomes" id="UP001237737"/>
    </source>
</evidence>
<sequence>MKALAGQAGLCLLLATLAVWFGLLQDFSTMQAPALPRLMAAGVLLLAWMIFTAFATRHRASAGDVRDAGGILIVHASQTGFATELAVRTAGVVHAGGPRAEVRGMDALTTDRLERATRVLFVVSTTGEGDAPDMASLFRERAMRAPLALHGLSYGILALGDRDYDDFCAFGRDLDQWLHASGATPLFDRVEVDNGDEGSLRHWQHHVAHVSGTTAMADWSRPAYRRWRLAERRLLNPGSVGGQCYHVALVPEDESDLAWEAGDIAEIGPRRARGDESVVPQREYSIASLPADGALHLVVRQMHAEDGTPGVGSGWLTAHAAVGDPIDVRVRRNEGFHAPADDRPLLLIGNGTGIAGLRALLKARLAKGHLRNWVVYGERHARADRLHVDDLERWYEAGGIERLDLVWSREARGARYVQDRLRIAADALRRFVGEGGGVYVCGSLAGMAPGVDRALRDILGDAAVSDLGASGRYRRDVY</sequence>
<dbReference type="Pfam" id="PF00258">
    <property type="entry name" value="Flavodoxin_1"/>
    <property type="match status" value="1"/>
</dbReference>
<keyword evidence="5" id="KW-1133">Transmembrane helix</keyword>
<evidence type="ECO:0000256" key="4">
    <source>
        <dbReference type="ARBA" id="ARBA00023797"/>
    </source>
</evidence>
<dbReference type="PROSITE" id="PS50902">
    <property type="entry name" value="FLAVODOXIN_LIKE"/>
    <property type="match status" value="1"/>
</dbReference>
<dbReference type="SUPFAM" id="SSF63380">
    <property type="entry name" value="Riboflavin synthase domain-like"/>
    <property type="match status" value="1"/>
</dbReference>
<keyword evidence="1" id="KW-0285">Flavoprotein</keyword>
<dbReference type="InterPro" id="IPR008254">
    <property type="entry name" value="Flavodoxin/NO_synth"/>
</dbReference>
<evidence type="ECO:0000256" key="5">
    <source>
        <dbReference type="SAM" id="Phobius"/>
    </source>
</evidence>
<dbReference type="Gene3D" id="3.40.50.80">
    <property type="entry name" value="Nucleotide-binding domain of ferredoxin-NADP reductase (FNR) module"/>
    <property type="match status" value="1"/>
</dbReference>
<comment type="caution">
    <text evidence="8">The sequence shown here is derived from an EMBL/GenBank/DDBJ whole genome shotgun (WGS) entry which is preliminary data.</text>
</comment>
<evidence type="ECO:0000313" key="8">
    <source>
        <dbReference type="EMBL" id="MDQ0011406.1"/>
    </source>
</evidence>
<dbReference type="InterPro" id="IPR029039">
    <property type="entry name" value="Flavoprotein-like_sf"/>
</dbReference>
<dbReference type="Gene3D" id="2.40.30.10">
    <property type="entry name" value="Translation factors"/>
    <property type="match status" value="1"/>
</dbReference>
<keyword evidence="5" id="KW-0472">Membrane</keyword>
<dbReference type="InterPro" id="IPR001433">
    <property type="entry name" value="OxRdtase_FAD/NAD-bd"/>
</dbReference>
<accession>A0ABT9T3Z9</accession>
<keyword evidence="3" id="KW-0813">Transport</keyword>
<evidence type="ECO:0000256" key="2">
    <source>
        <dbReference type="ARBA" id="ARBA00022643"/>
    </source>
</evidence>